<comment type="caution">
    <text evidence="2">The sequence shown here is derived from an EMBL/GenBank/DDBJ whole genome shotgun (WGS) entry which is preliminary data.</text>
</comment>
<dbReference type="AlphaFoldDB" id="A0AAD8LJ59"/>
<proteinExistence type="predicted"/>
<keyword evidence="3" id="KW-1185">Reference proteome</keyword>
<feature type="compositionally biased region" description="Polar residues" evidence="1">
    <location>
        <begin position="38"/>
        <end position="60"/>
    </location>
</feature>
<sequence>MRRNLMLRFAKSRLSSSRRGFSSIFDVIRERRLEQAQKSEQVSSPPTPLNASSSIPQPPSTELTLDQICKQYSILRSKPRGYRNHWMLRYLGVHTLQLLPIASAEELCKIVEILAYVKHRSVVLLQGISEALYWHCKLNKCKLQQLTSYLRSCATLKFVPSYRYLELFLAQVDNVHNKPLVCDYLRILQFLVENQLSTGDIFMDLYERCYNHCLNNMGYMNHHHLSSFSQTQLLIDKCDWGVFDRICRNFERDIHESHIDHFLMLSNALMRSDMQRIPLCYSNIVGHYLAFPEKWNPRLVNTVLRLLEKFYHRDTVLLSKIGDIIVKNIGSFSHQQTHVSLNHYAALSYKHKELIHGVLKSHLCESGDIPSKLQVLAGVSNLLAKVEYKHVGAFHSITDRAIAVLKALNGDMQIATSDEQPVMRDPLVDGKLPWIAYDYRGRKSGNSYRGSESPQMVVTGKMMLETLGPPKTVENRKEIKHRPTVRRLIYKSHQDHTCYQTPTSDLSKLKVTPVSVDIMRRQSLNEALQHFYNEYFEGRHPASRRLEIRSMMRKQHQQLLLRKGFKPSKVLPAVRLEKNNTLRINKSIRKVKKKMRYSGSRYVQSTQHYINECRVLKRCFLRPYKHVLNTHDVTTRTGELSVIEEKTKEQQLASMWKKFSHLFLSRSAMYGYSINTTSPLDVESTPNDELMDKLEQDSEVIFISGNVEKERFSLPQDLMQRQHLMENLDSFVDDSSPVFIDDALIMEPVAVSSLFSWRLKRKLHFLQRIHSNNKMQDTMSYMLSNGIWNLHQASNELHCLPREQPIWRYTFDIVSSLHKLKFTSFELLDQMTKAFRKAEPLAIAVEHDHIQEGSGEVILKTVRRLGYMVSALSPILSGDASRVLNRRLLSLVCSSNILRFLERETVNGNMRMELSDVVQVFRMLNIMVFLQYQKVGARHEDSNKKDDNGCGPVKIADIMESYRSLHALALHVKSDLIGGVNILSGGASKRISDMIKLVNEVVYSNWISSCLIKGQQSLESAEFYGAMEANVDVMQQMLNQLQVCIEECSEKDTILHGICAVRRYIMLLGDKRFGMPVKEISQKSNNEYEDDTLTMPLLLRIQRIMKLHKVTEDDIDKAICMPYGWKEMSLSLGGRVRASVVNDDISIKRASNQQTVAGSVLHNFYFNHYQVV</sequence>
<dbReference type="EMBL" id="JAVEPI010000004">
    <property type="protein sequence ID" value="KAK1442408.1"/>
    <property type="molecule type" value="Genomic_DNA"/>
</dbReference>
<evidence type="ECO:0000313" key="2">
    <source>
        <dbReference type="EMBL" id="KAK1442408.1"/>
    </source>
</evidence>
<evidence type="ECO:0000256" key="1">
    <source>
        <dbReference type="SAM" id="MobiDB-lite"/>
    </source>
</evidence>
<reference evidence="2" key="1">
    <citation type="submission" date="2023-08" db="EMBL/GenBank/DDBJ databases">
        <title>Draft sequence of the Babesia gibsoni genome.</title>
        <authorList>
            <person name="Yamagishi J.Y."/>
            <person name="Xuan X.X."/>
        </authorList>
    </citation>
    <scope>NUCLEOTIDE SEQUENCE</scope>
    <source>
        <strain evidence="2">Azabu</strain>
    </source>
</reference>
<gene>
    <name evidence="2" type="ORF">BgAZ_404380</name>
</gene>
<name>A0AAD8LJ59_BABGI</name>
<feature type="region of interest" description="Disordered" evidence="1">
    <location>
        <begin position="36"/>
        <end position="60"/>
    </location>
</feature>
<protein>
    <submittedName>
        <fullName evidence="2">Uncharacterized protein</fullName>
    </submittedName>
</protein>
<evidence type="ECO:0000313" key="3">
    <source>
        <dbReference type="Proteomes" id="UP001230268"/>
    </source>
</evidence>
<accession>A0AAD8LJ59</accession>
<organism evidence="2 3">
    <name type="scientific">Babesia gibsoni</name>
    <dbReference type="NCBI Taxonomy" id="33632"/>
    <lineage>
        <taxon>Eukaryota</taxon>
        <taxon>Sar</taxon>
        <taxon>Alveolata</taxon>
        <taxon>Apicomplexa</taxon>
        <taxon>Aconoidasida</taxon>
        <taxon>Piroplasmida</taxon>
        <taxon>Babesiidae</taxon>
        <taxon>Babesia</taxon>
    </lineage>
</organism>
<dbReference type="Proteomes" id="UP001230268">
    <property type="component" value="Unassembled WGS sequence"/>
</dbReference>